<keyword evidence="9" id="KW-1185">Reference proteome</keyword>
<keyword evidence="4" id="KW-0472">Membrane</keyword>
<evidence type="ECO:0000256" key="2">
    <source>
        <dbReference type="ARBA" id="ARBA00022729"/>
    </source>
</evidence>
<sequence length="1971" mass="221409">MKRVNLLFAFLLFFTFANLNAQNTYVPDDNFEQALIDLGYDSGELNDSVPTVNIDTLTILDVSGKNIGDLTGIEDFSILKDLFCGDNQLSSLDVKSNLALERLICFNNQLTNIDISSNSNLSVISCSNNQISFLNLSLNPKLTIVQCNSNQISSLDLSSNPMLTNVEVGNNSSLTSLNVQNGNNSNMLLYAENNPYLFCIQVDNVEVANNLTYWFKEKYTIYSEDCSSCTTHMTYVPDIRFERALYHLGYDNGIFNDSVPTPAIKNLKSLDVSDMLITDLTGIEDFESLIFLDCKNNSISKLDLSSNLNLNYLQCSNNKITELNLSSNAQLERLDCYSNQISELDVSSNSNLRYLYCFYNTISGLDLGSNTFLTILDASYNKLTGINLRNGNNSNMSIYLEMNPDLFCIQVDDPTASENYANWEKDEQASYSEDCGYSGTGVPLSEYFSLADLYNSTNGDNWTNNTNWLDTTNHSVADWYGITIENGHVTRITLNENNLQNSAFENVAQLPELRDIELVNNYLTGFNFEAIDSLAKLETLLLNDNQLIFNDILPAFSISNYENFSDNFYYQDQKEVDYFEDTVVFISEPFQFSISENFISENDQFQWYKNGEIMEGETNSVLNFESVTLADSSVYRVEITNPEVPDLTLYSKDKILNPLFLAGAGIPLSEYFSLADLYNSTNGNNWTNNTNWLDTTNHSVADWYGITIENGHVTRITLNENNLQNSAFENVAQLPELRDIELVNNYLTGFNFEAIDSLAKLDTLLLNDNQLIFNDILPAFSISNYENFSDNFYYQNQKEVDYFEDTAVFISEPFQFSISENFISENDQFQWYKYGEIMEGETNSVLNFESVTFTDSGAYRVEITNPEVPDLTLYSKYKILNPLFPAGAGIPLSEYKALEKFYSANNGENWKWNENWLDTVTCTVGEWAGVRVEDGHVRMLGMDSTNVAGALPEELTDLIFLEEFYVFDNNITGPLPSWIGELTNLERLHLGNNNLSGEIPASIGQLKKLKSLELSRNKLDGNIPSELGKATSLEIILMDRNLLSGVIPEELGNLIHLRHLNLEHNLLTGTIPASLGNLNNIHALDLSHNQLVGPLPVELKNLENIYRFDIDYNLLGEIDLNKSAVIDNNRQIPDELASLLQMDTLYLGGNQLQFNDIEAIFSWENYNSFNEFIYAPQDSIGVSTLQQASPGENLILFIENYFAGPSDQYQWFKNGNSIPGATLATLDLTELQLSDAGRYYCKISNPIATELTLYSRAITVQLAEEIKDAGVPLSEYNALLDFYNSTNGDNWTNNTNWLDTINHSVADWYGITVDSGHVTEIYFGPYENYNINGSIPNSIKDLTKLESFVIISDNLSGELPLGLFELTNLRTLYLSECKISGTLPQTIGNLINLERLGLEANNLEGTIPNEIGNLTKLNHLALQENNLTGEIPFSIGELTSLEYLGLSNNNLVGTIPVSIGNLTNLGWFLIDGNQITGPIPEELKNLENVVKINVDNNLIGFIDTMLKSSVLKSLTLSDDNRQIPDELSSLLLMDTLHLEGNQLQFNDIEAIFSWENYNSFNEFIYAPQDSIGVSTLQQASPGENLILFIGNYFAGPSDQYQWFKNGNSIPGATLATLDLTELQLSDAGRYYCKINNTVATELTLYSRTTTVQVTEKIKGAGVPFSEYEALIEIFDNFGGNNWSENTNWSDTINYSVGEWERITVENGHVTALDLSGLNLEGDISAYFAHFDSLKWLNLSNNDFNGIFTSLFEKSALKTSIISEESTLEYLNIANNKFVFADLEPSVNELNSINEFIYAPQAKIGNSIDTAVFINQNIEFTISNYTRGESDDLVWYKDGTEITGANQLTFLIENAALADSGKYTCQVTNSVFPELTLFSDTLKLSVLIPDGIEKPVIEDIRIYPNPGKQRIFVETGNKTVNIQAFNLAGVLILEKEDFQSDWIEIQAFVPGIYLFRIEDENREIINKKVIIK</sequence>
<reference evidence="8 9" key="1">
    <citation type="submission" date="2019-11" db="EMBL/GenBank/DDBJ databases">
        <authorList>
            <person name="Zheng R.K."/>
            <person name="Sun C.M."/>
        </authorList>
    </citation>
    <scope>NUCLEOTIDE SEQUENCE [LARGE SCALE GENOMIC DNA]</scope>
    <source>
        <strain evidence="8 9">WC007</strain>
    </source>
</reference>
<dbReference type="SMART" id="SM00409">
    <property type="entry name" value="IG"/>
    <property type="match status" value="5"/>
</dbReference>
<dbReference type="InterPro" id="IPR052595">
    <property type="entry name" value="LRRC69/RLP"/>
</dbReference>
<dbReference type="InterPro" id="IPR003591">
    <property type="entry name" value="Leu-rich_rpt_typical-subtyp"/>
</dbReference>
<dbReference type="Pfam" id="PF18962">
    <property type="entry name" value="Por_Secre_tail"/>
    <property type="match status" value="1"/>
</dbReference>
<keyword evidence="3" id="KW-0677">Repeat</keyword>
<evidence type="ECO:0000256" key="1">
    <source>
        <dbReference type="ARBA" id="ARBA00022614"/>
    </source>
</evidence>
<keyword evidence="5" id="KW-1015">Disulfide bond</keyword>
<dbReference type="SMART" id="SM00408">
    <property type="entry name" value="IGc2"/>
    <property type="match status" value="5"/>
</dbReference>
<organism evidence="8 9">
    <name type="scientific">Maribellus comscasis</name>
    <dbReference type="NCBI Taxonomy" id="2681766"/>
    <lineage>
        <taxon>Bacteria</taxon>
        <taxon>Pseudomonadati</taxon>
        <taxon>Bacteroidota</taxon>
        <taxon>Bacteroidia</taxon>
        <taxon>Marinilabiliales</taxon>
        <taxon>Prolixibacteraceae</taxon>
        <taxon>Maribellus</taxon>
    </lineage>
</organism>
<dbReference type="InterPro" id="IPR003599">
    <property type="entry name" value="Ig_sub"/>
</dbReference>
<dbReference type="SUPFAM" id="SSF48726">
    <property type="entry name" value="Immunoglobulin"/>
    <property type="match status" value="4"/>
</dbReference>
<dbReference type="SMART" id="SM00365">
    <property type="entry name" value="LRR_SD22"/>
    <property type="match status" value="10"/>
</dbReference>
<feature type="domain" description="Ig-like" evidence="7">
    <location>
        <begin position="1784"/>
        <end position="1884"/>
    </location>
</feature>
<dbReference type="SUPFAM" id="SSF52058">
    <property type="entry name" value="L domain-like"/>
    <property type="match status" value="5"/>
</dbReference>
<dbReference type="PROSITE" id="PS50835">
    <property type="entry name" value="IG_LIKE"/>
    <property type="match status" value="3"/>
</dbReference>
<feature type="domain" description="Ig-like" evidence="7">
    <location>
        <begin position="1567"/>
        <end position="1643"/>
    </location>
</feature>
<dbReference type="KEGG" id="mcos:GM418_21920"/>
<dbReference type="InterPro" id="IPR007110">
    <property type="entry name" value="Ig-like_dom"/>
</dbReference>
<dbReference type="InterPro" id="IPR032675">
    <property type="entry name" value="LRR_dom_sf"/>
</dbReference>
<evidence type="ECO:0000259" key="7">
    <source>
        <dbReference type="PROSITE" id="PS50835"/>
    </source>
</evidence>
<dbReference type="SMART" id="SM00369">
    <property type="entry name" value="LRR_TYP"/>
    <property type="match status" value="9"/>
</dbReference>
<dbReference type="EMBL" id="CP046401">
    <property type="protein sequence ID" value="QGY46221.1"/>
    <property type="molecule type" value="Genomic_DNA"/>
</dbReference>
<protein>
    <submittedName>
        <fullName evidence="8">T9SS type A sorting domain-containing protein</fullName>
    </submittedName>
</protein>
<evidence type="ECO:0000256" key="5">
    <source>
        <dbReference type="ARBA" id="ARBA00023157"/>
    </source>
</evidence>
<dbReference type="InterPro" id="IPR001611">
    <property type="entry name" value="Leu-rich_rpt"/>
</dbReference>
<gene>
    <name evidence="8" type="ORF">GM418_21920</name>
</gene>
<dbReference type="Gene3D" id="2.60.40.10">
    <property type="entry name" value="Immunoglobulins"/>
    <property type="match status" value="5"/>
</dbReference>
<proteinExistence type="predicted"/>
<dbReference type="Pfam" id="PF23598">
    <property type="entry name" value="LRR_14"/>
    <property type="match status" value="1"/>
</dbReference>
<name>A0A6I6JUL1_9BACT</name>
<feature type="chain" id="PRO_5026099917" evidence="6">
    <location>
        <begin position="22"/>
        <end position="1971"/>
    </location>
</feature>
<feature type="signal peptide" evidence="6">
    <location>
        <begin position="1"/>
        <end position="21"/>
    </location>
</feature>
<feature type="domain" description="Ig-like" evidence="7">
    <location>
        <begin position="1176"/>
        <end position="1259"/>
    </location>
</feature>
<dbReference type="Pfam" id="PF00560">
    <property type="entry name" value="LRR_1"/>
    <property type="match status" value="6"/>
</dbReference>
<dbReference type="PANTHER" id="PTHR48057">
    <property type="entry name" value="LEUCINE-RICH REPEAT SERINE/THREONINE-PROTEIN KINASE 1"/>
    <property type="match status" value="1"/>
</dbReference>
<evidence type="ECO:0000256" key="4">
    <source>
        <dbReference type="ARBA" id="ARBA00023136"/>
    </source>
</evidence>
<dbReference type="RefSeq" id="WP_158869358.1">
    <property type="nucleotide sequence ID" value="NZ_CP046401.1"/>
</dbReference>
<evidence type="ECO:0000256" key="3">
    <source>
        <dbReference type="ARBA" id="ARBA00022737"/>
    </source>
</evidence>
<dbReference type="InterPro" id="IPR036179">
    <property type="entry name" value="Ig-like_dom_sf"/>
</dbReference>
<keyword evidence="2 6" id="KW-0732">Signal</keyword>
<dbReference type="CDD" id="cd00096">
    <property type="entry name" value="Ig"/>
    <property type="match status" value="3"/>
</dbReference>
<dbReference type="InterPro" id="IPR013783">
    <property type="entry name" value="Ig-like_fold"/>
</dbReference>
<dbReference type="InterPro" id="IPR003598">
    <property type="entry name" value="Ig_sub2"/>
</dbReference>
<dbReference type="Gene3D" id="3.80.10.10">
    <property type="entry name" value="Ribonuclease Inhibitor"/>
    <property type="match status" value="8"/>
</dbReference>
<keyword evidence="1" id="KW-0433">Leucine-rich repeat</keyword>
<evidence type="ECO:0000313" key="9">
    <source>
        <dbReference type="Proteomes" id="UP000428260"/>
    </source>
</evidence>
<evidence type="ECO:0000256" key="6">
    <source>
        <dbReference type="SAM" id="SignalP"/>
    </source>
</evidence>
<accession>A0A6I6JUL1</accession>
<dbReference type="Proteomes" id="UP000428260">
    <property type="component" value="Chromosome"/>
</dbReference>
<dbReference type="NCBIfam" id="TIGR04183">
    <property type="entry name" value="Por_Secre_tail"/>
    <property type="match status" value="1"/>
</dbReference>
<dbReference type="FunFam" id="3.80.10.10:FF:000095">
    <property type="entry name" value="LRR receptor-like serine/threonine-protein kinase GSO1"/>
    <property type="match status" value="2"/>
</dbReference>
<evidence type="ECO:0000313" key="8">
    <source>
        <dbReference type="EMBL" id="QGY46221.1"/>
    </source>
</evidence>
<dbReference type="InterPro" id="IPR055414">
    <property type="entry name" value="LRR_R13L4/SHOC2-like"/>
</dbReference>
<dbReference type="InterPro" id="IPR026444">
    <property type="entry name" value="Secre_tail"/>
</dbReference>